<dbReference type="Proteomes" id="UP001497453">
    <property type="component" value="Chromosome 7"/>
</dbReference>
<accession>A0ABP1E2D0</accession>
<evidence type="ECO:0000313" key="2">
    <source>
        <dbReference type="EMBL" id="CAL1713677.1"/>
    </source>
</evidence>
<gene>
    <name evidence="2" type="ORF">GFSPODELE1_LOCUS9417</name>
</gene>
<proteinExistence type="predicted"/>
<reference evidence="3" key="1">
    <citation type="submission" date="2024-04" db="EMBL/GenBank/DDBJ databases">
        <authorList>
            <person name="Shaw F."/>
            <person name="Minotto A."/>
        </authorList>
    </citation>
    <scope>NUCLEOTIDE SEQUENCE [LARGE SCALE GENOMIC DNA]</scope>
</reference>
<evidence type="ECO:0000256" key="1">
    <source>
        <dbReference type="SAM" id="MobiDB-lite"/>
    </source>
</evidence>
<organism evidence="2 3">
    <name type="scientific">Somion occarium</name>
    <dbReference type="NCBI Taxonomy" id="3059160"/>
    <lineage>
        <taxon>Eukaryota</taxon>
        <taxon>Fungi</taxon>
        <taxon>Dikarya</taxon>
        <taxon>Basidiomycota</taxon>
        <taxon>Agaricomycotina</taxon>
        <taxon>Agaricomycetes</taxon>
        <taxon>Polyporales</taxon>
        <taxon>Cerrenaceae</taxon>
        <taxon>Somion</taxon>
    </lineage>
</organism>
<evidence type="ECO:0000313" key="3">
    <source>
        <dbReference type="Proteomes" id="UP001497453"/>
    </source>
</evidence>
<feature type="compositionally biased region" description="Low complexity" evidence="1">
    <location>
        <begin position="73"/>
        <end position="82"/>
    </location>
</feature>
<dbReference type="EMBL" id="OZ037950">
    <property type="protein sequence ID" value="CAL1713677.1"/>
    <property type="molecule type" value="Genomic_DNA"/>
</dbReference>
<protein>
    <submittedName>
        <fullName evidence="2">Uncharacterized protein</fullName>
    </submittedName>
</protein>
<feature type="region of interest" description="Disordered" evidence="1">
    <location>
        <begin position="61"/>
        <end position="82"/>
    </location>
</feature>
<name>A0ABP1E2D0_9APHY</name>
<keyword evidence="3" id="KW-1185">Reference proteome</keyword>
<sequence length="148" mass="16103">MWYSITSQLLGVGDFEYNSAGMTCLHVSSNNFLIITSGPLPVEVRTGGKFGSFEIQERRQAYSTCPSNDDTESTTSDHPSLSSSVASCTFHIKLGTTAINASRSSLSTFVIQQRRHVSIPTLFLARYFSAVASRGGCEPISSTTQYRS</sequence>